<dbReference type="SUPFAM" id="SSF100950">
    <property type="entry name" value="NagB/RpiA/CoA transferase-like"/>
    <property type="match status" value="1"/>
</dbReference>
<evidence type="ECO:0000256" key="3">
    <source>
        <dbReference type="ARBA" id="ARBA00022840"/>
    </source>
</evidence>
<dbReference type="Gene3D" id="3.40.50.10420">
    <property type="entry name" value="NagB/RpiA/CoA transferase-like"/>
    <property type="match status" value="1"/>
</dbReference>
<evidence type="ECO:0000313" key="7">
    <source>
        <dbReference type="Proteomes" id="UP000324285"/>
    </source>
</evidence>
<evidence type="ECO:0000256" key="1">
    <source>
        <dbReference type="ARBA" id="ARBA00010638"/>
    </source>
</evidence>
<evidence type="ECO:0000256" key="2">
    <source>
        <dbReference type="ARBA" id="ARBA00022741"/>
    </source>
</evidence>
<feature type="binding site" evidence="4">
    <location>
        <position position="91"/>
    </location>
    <ligand>
        <name>substrate</name>
    </ligand>
</feature>
<dbReference type="InterPro" id="IPR024185">
    <property type="entry name" value="FTHF_cligase-like_sf"/>
</dbReference>
<evidence type="ECO:0000313" key="6">
    <source>
        <dbReference type="EMBL" id="QEM84226.1"/>
    </source>
</evidence>
<dbReference type="NCBIfam" id="TIGR02727">
    <property type="entry name" value="MTHFS_bact"/>
    <property type="match status" value="1"/>
</dbReference>
<gene>
    <name evidence="6" type="ORF">E4T21_20270</name>
</gene>
<keyword evidence="5" id="KW-0460">Magnesium</keyword>
<feature type="binding site" evidence="4">
    <location>
        <position position="86"/>
    </location>
    <ligand>
        <name>substrate</name>
    </ligand>
</feature>
<dbReference type="Proteomes" id="UP000324285">
    <property type="component" value="Chromosome"/>
</dbReference>
<comment type="catalytic activity">
    <reaction evidence="5">
        <text>(6S)-5-formyl-5,6,7,8-tetrahydrofolate + ATP = (6R)-5,10-methenyltetrahydrofolate + ADP + phosphate</text>
        <dbReference type="Rhea" id="RHEA:10488"/>
        <dbReference type="ChEBI" id="CHEBI:30616"/>
        <dbReference type="ChEBI" id="CHEBI:43474"/>
        <dbReference type="ChEBI" id="CHEBI:57455"/>
        <dbReference type="ChEBI" id="CHEBI:57457"/>
        <dbReference type="ChEBI" id="CHEBI:456216"/>
        <dbReference type="EC" id="6.3.3.2"/>
    </reaction>
</comment>
<dbReference type="Pfam" id="PF01812">
    <property type="entry name" value="5-FTHF_cyc-lig"/>
    <property type="match status" value="1"/>
</dbReference>
<dbReference type="InterPro" id="IPR037171">
    <property type="entry name" value="NagB/RpiA_transferase-like"/>
</dbReference>
<dbReference type="OrthoDB" id="9801938at2"/>
<dbReference type="GO" id="GO:0005524">
    <property type="term" value="F:ATP binding"/>
    <property type="evidence" value="ECO:0007669"/>
    <property type="project" value="UniProtKB-KW"/>
</dbReference>
<dbReference type="InterPro" id="IPR002698">
    <property type="entry name" value="FTHF_cligase"/>
</dbReference>
<keyword evidence="3 4" id="KW-0067">ATP-binding</keyword>
<dbReference type="EMBL" id="CP038437">
    <property type="protein sequence ID" value="QEM84226.1"/>
    <property type="molecule type" value="Genomic_DNA"/>
</dbReference>
<dbReference type="AlphaFoldDB" id="A0A5C1NLX2"/>
<comment type="cofactor">
    <cofactor evidence="5">
        <name>Mg(2+)</name>
        <dbReference type="ChEBI" id="CHEBI:18420"/>
    </cofactor>
</comment>
<dbReference type="EC" id="6.3.3.2" evidence="5"/>
<organism evidence="6 7">
    <name type="scientific">Halomonas binhaiensis</name>
    <dbReference type="NCBI Taxonomy" id="2562282"/>
    <lineage>
        <taxon>Bacteria</taxon>
        <taxon>Pseudomonadati</taxon>
        <taxon>Pseudomonadota</taxon>
        <taxon>Gammaproteobacteria</taxon>
        <taxon>Oceanospirillales</taxon>
        <taxon>Halomonadaceae</taxon>
        <taxon>Halomonas</taxon>
    </lineage>
</organism>
<keyword evidence="5" id="KW-0479">Metal-binding</keyword>
<feature type="binding site" evidence="4">
    <location>
        <begin position="175"/>
        <end position="183"/>
    </location>
    <ligand>
        <name>ATP</name>
        <dbReference type="ChEBI" id="CHEBI:30616"/>
    </ligand>
</feature>
<name>A0A5C1NLX2_9GAMM</name>
<comment type="similarity">
    <text evidence="1 5">Belongs to the 5-formyltetrahydrofolate cyclo-ligase family.</text>
</comment>
<dbReference type="GO" id="GO:0030272">
    <property type="term" value="F:5-formyltetrahydrofolate cyclo-ligase activity"/>
    <property type="evidence" value="ECO:0007669"/>
    <property type="project" value="UniProtKB-EC"/>
</dbReference>
<evidence type="ECO:0000256" key="4">
    <source>
        <dbReference type="PIRSR" id="PIRSR006806-1"/>
    </source>
</evidence>
<accession>A0A5C1NLX2</accession>
<protein>
    <recommendedName>
        <fullName evidence="5">5-formyltetrahydrofolate cyclo-ligase</fullName>
        <ecNumber evidence="5">6.3.3.2</ecNumber>
    </recommendedName>
</protein>
<keyword evidence="2 4" id="KW-0547">Nucleotide-binding</keyword>
<proteinExistence type="inferred from homology"/>
<reference evidence="6" key="1">
    <citation type="submission" date="2021-02" db="EMBL/GenBank/DDBJ databases">
        <title>Strain Y2R2, a novel species of the genus Halomonas.</title>
        <authorList>
            <person name="Huang H."/>
        </authorList>
    </citation>
    <scope>NUCLEOTIDE SEQUENCE</scope>
    <source>
        <strain evidence="6">Y2R2</strain>
    </source>
</reference>
<dbReference type="PIRSF" id="PIRSF006806">
    <property type="entry name" value="FTHF_cligase"/>
    <property type="match status" value="1"/>
</dbReference>
<dbReference type="KEGG" id="hbh:E4T21_20270"/>
<keyword evidence="6" id="KW-0436">Ligase</keyword>
<dbReference type="GO" id="GO:0009396">
    <property type="term" value="P:folic acid-containing compound biosynthetic process"/>
    <property type="evidence" value="ECO:0007669"/>
    <property type="project" value="TreeGrafter"/>
</dbReference>
<evidence type="ECO:0000256" key="5">
    <source>
        <dbReference type="RuleBase" id="RU361279"/>
    </source>
</evidence>
<sequence length="239" mass="26917">MTDFSGREVHVTDFSSICSGQASQAQRQQNSQLHSSQLLRSQLRRELRQRRRALSAAQQKAASKALGAQLRSLPELLAARRVALYLPNDGEIDPRPLLDWLHRRGAHAYLPVLRPLANNALWFVRYDHNTPMVRNRFGIQEPDTRHGAHPARRLPAWALSVILMPLVGFDDQGQRLGMGGGFYDRTLAFTHPERGNPGPRPKLIGLAHEVQRMEKLPIASWDVPLDAIATDMRVIRPGN</sequence>
<dbReference type="GO" id="GO:0046872">
    <property type="term" value="F:metal ion binding"/>
    <property type="evidence" value="ECO:0007669"/>
    <property type="project" value="UniProtKB-KW"/>
</dbReference>
<dbReference type="PANTHER" id="PTHR23407:SF1">
    <property type="entry name" value="5-FORMYLTETRAHYDROFOLATE CYCLO-LIGASE"/>
    <property type="match status" value="1"/>
</dbReference>
<dbReference type="GO" id="GO:0035999">
    <property type="term" value="P:tetrahydrofolate interconversion"/>
    <property type="evidence" value="ECO:0007669"/>
    <property type="project" value="TreeGrafter"/>
</dbReference>
<keyword evidence="7" id="KW-1185">Reference proteome</keyword>
<dbReference type="PANTHER" id="PTHR23407">
    <property type="entry name" value="ATPASE INHIBITOR/5-FORMYLTETRAHYDROFOLATE CYCLO-LIGASE"/>
    <property type="match status" value="1"/>
</dbReference>